<feature type="compositionally biased region" description="Basic and acidic residues" evidence="2">
    <location>
        <begin position="346"/>
        <end position="356"/>
    </location>
</feature>
<keyword evidence="1" id="KW-0175">Coiled coil</keyword>
<feature type="region of interest" description="Disordered" evidence="2">
    <location>
        <begin position="343"/>
        <end position="372"/>
    </location>
</feature>
<dbReference type="EMBL" id="LNYY01000019">
    <property type="protein sequence ID" value="KTD69084.1"/>
    <property type="molecule type" value="Genomic_DNA"/>
</dbReference>
<reference evidence="3 4" key="1">
    <citation type="submission" date="2015-11" db="EMBL/GenBank/DDBJ databases">
        <title>Genomic analysis of 38 Legionella species identifies large and diverse effector repertoires.</title>
        <authorList>
            <person name="Burstein D."/>
            <person name="Amaro F."/>
            <person name="Zusman T."/>
            <person name="Lifshitz Z."/>
            <person name="Cohen O."/>
            <person name="Gilbert J.A."/>
            <person name="Pupko T."/>
            <person name="Shuman H.A."/>
            <person name="Segal G."/>
        </authorList>
    </citation>
    <scope>NUCLEOTIDE SEQUENCE [LARGE SCALE GENOMIC DNA]</scope>
    <source>
        <strain evidence="3 4">IMVS3376</strain>
    </source>
</reference>
<keyword evidence="4" id="KW-1185">Reference proteome</keyword>
<dbReference type="RefSeq" id="WP_058511039.1">
    <property type="nucleotide sequence ID" value="NZ_LNYY01000019.1"/>
</dbReference>
<dbReference type="PATRIC" id="fig|947033.5.peg.2379"/>
<name>A0A0W0ZI68_9GAMM</name>
<evidence type="ECO:0000256" key="2">
    <source>
        <dbReference type="SAM" id="MobiDB-lite"/>
    </source>
</evidence>
<comment type="caution">
    <text evidence="3">The sequence shown here is derived from an EMBL/GenBank/DDBJ whole genome shotgun (WGS) entry which is preliminary data.</text>
</comment>
<protein>
    <recommendedName>
        <fullName evidence="5">Coiled coil protein</fullName>
    </recommendedName>
</protein>
<dbReference type="OrthoDB" id="5654315at2"/>
<feature type="coiled-coil region" evidence="1">
    <location>
        <begin position="27"/>
        <end position="61"/>
    </location>
</feature>
<proteinExistence type="predicted"/>
<dbReference type="AlphaFoldDB" id="A0A0W0ZI68"/>
<evidence type="ECO:0000313" key="4">
    <source>
        <dbReference type="Proteomes" id="UP000054926"/>
    </source>
</evidence>
<dbReference type="Proteomes" id="UP000054926">
    <property type="component" value="Unassembled WGS sequence"/>
</dbReference>
<sequence length="372" mass="43067">MAKKLINKKPFCAFDLQYKKQMLQIGFKMKHAELQEWVQDLEQLNRENEAVQQQITRLKKILAKPNLVTVFNEVKDILGLLSDLDNVNYQNIRTAEDLVAKEFISDKLYEFQSSLSQLPTIRVPTHIPPTVEQQIEQIYKKYKLNVEKEVAKIEQQDDVNWHKLFLRQQIRNKHEGNADSFVDFSSIYARQVNLQMPEVGIGSKSKALVDYTKVNNKIPKKAENKDEELLHYSMTLSEKSFHYKGNFEAFKKQYIAEKRGEVQSSAAHKSLADIIHLIERTQWTLGKWGSSSEIDMSSGAKKAVPNHIYEIYMKAKEGRDDPPKAVSAMEEIHQIATRAANFKPTFFKDQRKRDETTQNAYDEIASKTGPQQ</sequence>
<evidence type="ECO:0000256" key="1">
    <source>
        <dbReference type="SAM" id="Coils"/>
    </source>
</evidence>
<dbReference type="STRING" id="947033.Lste_2242"/>
<organism evidence="3 4">
    <name type="scientific">Legionella steelei</name>
    <dbReference type="NCBI Taxonomy" id="947033"/>
    <lineage>
        <taxon>Bacteria</taxon>
        <taxon>Pseudomonadati</taxon>
        <taxon>Pseudomonadota</taxon>
        <taxon>Gammaproteobacteria</taxon>
        <taxon>Legionellales</taxon>
        <taxon>Legionellaceae</taxon>
        <taxon>Legionella</taxon>
    </lineage>
</organism>
<evidence type="ECO:0000313" key="3">
    <source>
        <dbReference type="EMBL" id="KTD69084.1"/>
    </source>
</evidence>
<accession>A0A0W0ZI68</accession>
<evidence type="ECO:0008006" key="5">
    <source>
        <dbReference type="Google" id="ProtNLM"/>
    </source>
</evidence>
<gene>
    <name evidence="3" type="ORF">Lste_2242</name>
</gene>